<reference evidence="15 16" key="1">
    <citation type="submission" date="2020-04" db="EMBL/GenBank/DDBJ databases">
        <title>Usitatibacter rugosus gen. nov., sp. nov. and Usitatibacter palustris sp. nov., novel members of Usitatibacteraceae fam. nov. within the order Nitrosomonadales isolated from soil.</title>
        <authorList>
            <person name="Huber K.J."/>
            <person name="Neumann-Schaal M."/>
            <person name="Geppert A."/>
            <person name="Luckner M."/>
            <person name="Wanner G."/>
            <person name="Overmann J."/>
        </authorList>
    </citation>
    <scope>NUCLEOTIDE SEQUENCE [LARGE SCALE GENOMIC DNA]</scope>
    <source>
        <strain evidence="15 16">0125_3</strain>
    </source>
</reference>
<sequence length="325" mass="35973">MPADDRSNKSPLLPLFAPIEPYQSGHLDLDAPHRMYYEQSGNPRGVPVVFLHGGPGAGASAVHRQFFDPAFYRIVVFDQRGAGRSTPLGCLENNTTPALVSDIEKLRETLGIEKWFVFGGSWGSTLALAYAEHHPQRCLGLILRGIFLCRKSEIDWFLYGIKTLFPEAWRAFAGPIPEAERGDLLTAYYKRLTDADPKVSVPAAKAWSTYEASCSTLLPNPGLVADFGSERIAFGLSRIEAHYFMHDIFLPENFLLDNVSRIAKIPATIVQGRYDIVCPVFSADDLHRAWPEAGYEIVADAGHSAFEPGIRSRLVAATEKFKAFA</sequence>
<evidence type="ECO:0000256" key="2">
    <source>
        <dbReference type="ARBA" id="ARBA00004496"/>
    </source>
</evidence>
<evidence type="ECO:0000256" key="13">
    <source>
        <dbReference type="RuleBase" id="RU003421"/>
    </source>
</evidence>
<evidence type="ECO:0000256" key="4">
    <source>
        <dbReference type="ARBA" id="ARBA00012568"/>
    </source>
</evidence>
<dbReference type="EMBL" id="CP053069">
    <property type="protein sequence ID" value="QJR11816.1"/>
    <property type="molecule type" value="Genomic_DNA"/>
</dbReference>
<comment type="subcellular location">
    <subcellularLocation>
        <location evidence="2 11">Cytoplasm</location>
    </subcellularLocation>
</comment>
<name>A0A6M4GX27_9PROT</name>
<evidence type="ECO:0000313" key="16">
    <source>
        <dbReference type="Proteomes" id="UP000501534"/>
    </source>
</evidence>
<dbReference type="GO" id="GO:0006508">
    <property type="term" value="P:proteolysis"/>
    <property type="evidence" value="ECO:0007669"/>
    <property type="project" value="UniProtKB-KW"/>
</dbReference>
<keyword evidence="6 11" id="KW-0031">Aminopeptidase</keyword>
<evidence type="ECO:0000256" key="1">
    <source>
        <dbReference type="ARBA" id="ARBA00001585"/>
    </source>
</evidence>
<dbReference type="InterPro" id="IPR000073">
    <property type="entry name" value="AB_hydrolase_1"/>
</dbReference>
<dbReference type="GO" id="GO:0005737">
    <property type="term" value="C:cytoplasm"/>
    <property type="evidence" value="ECO:0007669"/>
    <property type="project" value="UniProtKB-SubCell"/>
</dbReference>
<dbReference type="PANTHER" id="PTHR43722:SF1">
    <property type="entry name" value="PROLINE IMINOPEPTIDASE"/>
    <property type="match status" value="1"/>
</dbReference>
<keyword evidence="8 11" id="KW-0645">Protease</keyword>
<dbReference type="SUPFAM" id="SSF53474">
    <property type="entry name" value="alpha/beta-Hydrolases"/>
    <property type="match status" value="1"/>
</dbReference>
<evidence type="ECO:0000256" key="10">
    <source>
        <dbReference type="ARBA" id="ARBA00029605"/>
    </source>
</evidence>
<evidence type="ECO:0000256" key="9">
    <source>
        <dbReference type="ARBA" id="ARBA00022801"/>
    </source>
</evidence>
<dbReference type="Proteomes" id="UP000501534">
    <property type="component" value="Chromosome"/>
</dbReference>
<feature type="domain" description="AB hydrolase-1" evidence="14">
    <location>
        <begin position="47"/>
        <end position="307"/>
    </location>
</feature>
<dbReference type="Pfam" id="PF00561">
    <property type="entry name" value="Abhydrolase_1"/>
    <property type="match status" value="1"/>
</dbReference>
<dbReference type="AlphaFoldDB" id="A0A6M4GX27"/>
<evidence type="ECO:0000256" key="8">
    <source>
        <dbReference type="ARBA" id="ARBA00022670"/>
    </source>
</evidence>
<dbReference type="PIRSF" id="PIRSF006431">
    <property type="entry name" value="Pept_S33"/>
    <property type="match status" value="1"/>
</dbReference>
<comment type="catalytic activity">
    <reaction evidence="1 11 13">
        <text>Release of N-terminal proline from a peptide.</text>
        <dbReference type="EC" id="3.4.11.5"/>
    </reaction>
</comment>
<feature type="active site" description="Proton donor" evidence="12">
    <location>
        <position position="303"/>
    </location>
</feature>
<organism evidence="15 16">
    <name type="scientific">Usitatibacter rugosus</name>
    <dbReference type="NCBI Taxonomy" id="2732067"/>
    <lineage>
        <taxon>Bacteria</taxon>
        <taxon>Pseudomonadati</taxon>
        <taxon>Pseudomonadota</taxon>
        <taxon>Betaproteobacteria</taxon>
        <taxon>Nitrosomonadales</taxon>
        <taxon>Usitatibacteraceae</taxon>
        <taxon>Usitatibacter</taxon>
    </lineage>
</organism>
<dbReference type="Gene3D" id="3.40.50.1820">
    <property type="entry name" value="alpha/beta hydrolase"/>
    <property type="match status" value="1"/>
</dbReference>
<comment type="similarity">
    <text evidence="3 11 13">Belongs to the peptidase S33 family.</text>
</comment>
<evidence type="ECO:0000256" key="5">
    <source>
        <dbReference type="ARBA" id="ARBA00021843"/>
    </source>
</evidence>
<evidence type="ECO:0000256" key="11">
    <source>
        <dbReference type="PIRNR" id="PIRNR006431"/>
    </source>
</evidence>
<dbReference type="PRINTS" id="PR00793">
    <property type="entry name" value="PROAMNOPTASE"/>
</dbReference>
<dbReference type="RefSeq" id="WP_171093472.1">
    <property type="nucleotide sequence ID" value="NZ_CP053069.1"/>
</dbReference>
<evidence type="ECO:0000313" key="15">
    <source>
        <dbReference type="EMBL" id="QJR11816.1"/>
    </source>
</evidence>
<evidence type="ECO:0000256" key="3">
    <source>
        <dbReference type="ARBA" id="ARBA00010088"/>
    </source>
</evidence>
<evidence type="ECO:0000256" key="6">
    <source>
        <dbReference type="ARBA" id="ARBA00022438"/>
    </source>
</evidence>
<dbReference type="PANTHER" id="PTHR43722">
    <property type="entry name" value="PROLINE IMINOPEPTIDASE"/>
    <property type="match status" value="1"/>
</dbReference>
<feature type="active site" description="Nucleophile" evidence="12">
    <location>
        <position position="121"/>
    </location>
</feature>
<gene>
    <name evidence="15" type="primary">pip</name>
    <name evidence="15" type="ORF">DSM104443_02899</name>
</gene>
<keyword evidence="9 11" id="KW-0378">Hydrolase</keyword>
<accession>A0A6M4GX27</accession>
<dbReference type="InterPro" id="IPR005944">
    <property type="entry name" value="Pro_iminopeptidase"/>
</dbReference>
<dbReference type="KEGG" id="uru:DSM104443_02899"/>
<keyword evidence="7 11" id="KW-0963">Cytoplasm</keyword>
<dbReference type="InterPro" id="IPR029058">
    <property type="entry name" value="AB_hydrolase_fold"/>
</dbReference>
<dbReference type="InterPro" id="IPR002410">
    <property type="entry name" value="Peptidase_S33"/>
</dbReference>
<dbReference type="NCBIfam" id="TIGR01249">
    <property type="entry name" value="pro_imino_pep_1"/>
    <property type="match status" value="1"/>
</dbReference>
<protein>
    <recommendedName>
        <fullName evidence="5 11">Proline iminopeptidase</fullName>
        <shortName evidence="11">PIP</shortName>
        <ecNumber evidence="4 11">3.4.11.5</ecNumber>
    </recommendedName>
    <alternativeName>
        <fullName evidence="10 11">Prolyl aminopeptidase</fullName>
    </alternativeName>
</protein>
<dbReference type="EC" id="3.4.11.5" evidence="4 11"/>
<evidence type="ECO:0000259" key="14">
    <source>
        <dbReference type="Pfam" id="PF00561"/>
    </source>
</evidence>
<feature type="active site" evidence="12">
    <location>
        <position position="275"/>
    </location>
</feature>
<keyword evidence="16" id="KW-1185">Reference proteome</keyword>
<dbReference type="GO" id="GO:0004177">
    <property type="term" value="F:aminopeptidase activity"/>
    <property type="evidence" value="ECO:0007669"/>
    <property type="project" value="UniProtKB-UniRule"/>
</dbReference>
<proteinExistence type="inferred from homology"/>
<evidence type="ECO:0000256" key="7">
    <source>
        <dbReference type="ARBA" id="ARBA00022490"/>
    </source>
</evidence>
<evidence type="ECO:0000256" key="12">
    <source>
        <dbReference type="PIRSR" id="PIRSR006431-1"/>
    </source>
</evidence>